<evidence type="ECO:0008006" key="5">
    <source>
        <dbReference type="Google" id="ProtNLM"/>
    </source>
</evidence>
<evidence type="ECO:0000256" key="2">
    <source>
        <dbReference type="SAM" id="Phobius"/>
    </source>
</evidence>
<sequence>MQQPASTHHQWNPYHLLKSPHGIDTVLVAVCSVERIDTVEGGGLSVLGLSLNNHCGVALLVFSAFFLLIGLILTVIAFSNSVRSDFNDDPNRLGFLQRNRLTLRVVGPCMIVSGFIMAACGMCFCALNWKVKQEEKEKEDLEYHCPLHDHGESRLTSHHRSRNSVSSALPMGIATAQYSSASRPGTRDSSRPVTRDSSRPVTRDSLMSAGGMSLFDRSVRATGPIGGLFGVVDRGAGGGSSGGIIQEEDRNTPSDEFEYDVDEDGRRASSALPVFLPIFDALRRWCGVMDTAGVKLLSQICSFGALTPGLTSTAVLLLPTNSLQSSGGCDLCYERAKTAKSIEEYEETEKYLNTMGRETIKGADIACFPRPLTPNNTIGDFGLPGAANGSIDQPGSIPDNNNGEQGPPSVNKPSSP</sequence>
<keyword evidence="2" id="KW-0472">Membrane</keyword>
<dbReference type="EMBL" id="OA882673">
    <property type="protein sequence ID" value="CAD7276476.1"/>
    <property type="molecule type" value="Genomic_DNA"/>
</dbReference>
<keyword evidence="2" id="KW-0812">Transmembrane</keyword>
<name>A0A7R9BJG5_9CRUS</name>
<dbReference type="AlphaFoldDB" id="A0A7R9BJG5"/>
<keyword evidence="2" id="KW-1133">Transmembrane helix</keyword>
<feature type="compositionally biased region" description="Basic and acidic residues" evidence="1">
    <location>
        <begin position="185"/>
        <end position="202"/>
    </location>
</feature>
<keyword evidence="4" id="KW-1185">Reference proteome</keyword>
<evidence type="ECO:0000256" key="1">
    <source>
        <dbReference type="SAM" id="MobiDB-lite"/>
    </source>
</evidence>
<feature type="compositionally biased region" description="Polar residues" evidence="1">
    <location>
        <begin position="390"/>
        <end position="404"/>
    </location>
</feature>
<feature type="region of interest" description="Disordered" evidence="1">
    <location>
        <begin position="177"/>
        <end position="206"/>
    </location>
</feature>
<dbReference type="Proteomes" id="UP000678499">
    <property type="component" value="Unassembled WGS sequence"/>
</dbReference>
<organism evidence="3">
    <name type="scientific">Notodromas monacha</name>
    <dbReference type="NCBI Taxonomy" id="399045"/>
    <lineage>
        <taxon>Eukaryota</taxon>
        <taxon>Metazoa</taxon>
        <taxon>Ecdysozoa</taxon>
        <taxon>Arthropoda</taxon>
        <taxon>Crustacea</taxon>
        <taxon>Oligostraca</taxon>
        <taxon>Ostracoda</taxon>
        <taxon>Podocopa</taxon>
        <taxon>Podocopida</taxon>
        <taxon>Cypridocopina</taxon>
        <taxon>Cypridoidea</taxon>
        <taxon>Cyprididae</taxon>
        <taxon>Notodromas</taxon>
    </lineage>
</organism>
<feature type="transmembrane region" description="Helical" evidence="2">
    <location>
        <begin position="57"/>
        <end position="80"/>
    </location>
</feature>
<reference evidence="3" key="1">
    <citation type="submission" date="2020-11" db="EMBL/GenBank/DDBJ databases">
        <authorList>
            <person name="Tran Van P."/>
        </authorList>
    </citation>
    <scope>NUCLEOTIDE SEQUENCE</scope>
</reference>
<evidence type="ECO:0000313" key="4">
    <source>
        <dbReference type="Proteomes" id="UP000678499"/>
    </source>
</evidence>
<gene>
    <name evidence="3" type="ORF">NMOB1V02_LOCUS4238</name>
</gene>
<feature type="region of interest" description="Disordered" evidence="1">
    <location>
        <begin position="380"/>
        <end position="416"/>
    </location>
</feature>
<proteinExistence type="predicted"/>
<dbReference type="EMBL" id="CAJPEX010000636">
    <property type="protein sequence ID" value="CAG0916628.1"/>
    <property type="molecule type" value="Genomic_DNA"/>
</dbReference>
<accession>A0A7R9BJG5</accession>
<evidence type="ECO:0000313" key="3">
    <source>
        <dbReference type="EMBL" id="CAD7276476.1"/>
    </source>
</evidence>
<feature type="transmembrane region" description="Helical" evidence="2">
    <location>
        <begin position="101"/>
        <end position="129"/>
    </location>
</feature>
<protein>
    <recommendedName>
        <fullName evidence="5">Transmembrane protein</fullName>
    </recommendedName>
</protein>